<dbReference type="PROSITE" id="PS01124">
    <property type="entry name" value="HTH_ARAC_FAMILY_2"/>
    <property type="match status" value="1"/>
</dbReference>
<evidence type="ECO:0000256" key="3">
    <source>
        <dbReference type="ARBA" id="ARBA00023163"/>
    </source>
</evidence>
<dbReference type="EMBL" id="WPIN01000013">
    <property type="protein sequence ID" value="MVM33917.1"/>
    <property type="molecule type" value="Genomic_DNA"/>
</dbReference>
<dbReference type="GO" id="GO:0003700">
    <property type="term" value="F:DNA-binding transcription factor activity"/>
    <property type="evidence" value="ECO:0007669"/>
    <property type="project" value="InterPro"/>
</dbReference>
<evidence type="ECO:0000256" key="1">
    <source>
        <dbReference type="ARBA" id="ARBA00023015"/>
    </source>
</evidence>
<sequence>MEPIYFESNYKKLGLLPLNQTTFLQANQEKYKPYIKILYLPEEYCLTVDFNQFRTRQPSLFFINSNQFVQLQSAGPAAGFLIYYNRDFYCIQMHDEEVACDGLLFNNVYQMPMTVLSGDECLVIGQAFAQIQRELSQQESAHEEMIRTYLKQVIIRATRLWKQQQAGTLTVAADLDLFRDFSRLVDIHYRDKHNVADYAQLLAVAPKTLSNKFNRLNLTPPNEIIKDRILLEAKRLLMYSSLSIKEIAYQLGYEDPAYFNRLFTGKTGETPAIYKKKIRQLAD</sequence>
<dbReference type="Gene3D" id="1.10.10.60">
    <property type="entry name" value="Homeodomain-like"/>
    <property type="match status" value="1"/>
</dbReference>
<dbReference type="RefSeq" id="WP_157588627.1">
    <property type="nucleotide sequence ID" value="NZ_WPIN01000013.1"/>
</dbReference>
<proteinExistence type="predicted"/>
<dbReference type="InterPro" id="IPR018060">
    <property type="entry name" value="HTH_AraC"/>
</dbReference>
<name>A0A7K1SJD0_9BACT</name>
<gene>
    <name evidence="5" type="ORF">GO755_28025</name>
</gene>
<dbReference type="AlphaFoldDB" id="A0A7K1SJD0"/>
<keyword evidence="3" id="KW-0804">Transcription</keyword>
<evidence type="ECO:0000313" key="6">
    <source>
        <dbReference type="Proteomes" id="UP000436006"/>
    </source>
</evidence>
<dbReference type="PANTHER" id="PTHR43280:SF32">
    <property type="entry name" value="TRANSCRIPTIONAL REGULATORY PROTEIN"/>
    <property type="match status" value="1"/>
</dbReference>
<keyword evidence="2" id="KW-0238">DNA-binding</keyword>
<dbReference type="InterPro" id="IPR009057">
    <property type="entry name" value="Homeodomain-like_sf"/>
</dbReference>
<accession>A0A7K1SJD0</accession>
<feature type="domain" description="HTH araC/xylS-type" evidence="4">
    <location>
        <begin position="179"/>
        <end position="277"/>
    </location>
</feature>
<dbReference type="GO" id="GO:0043565">
    <property type="term" value="F:sequence-specific DNA binding"/>
    <property type="evidence" value="ECO:0007669"/>
    <property type="project" value="InterPro"/>
</dbReference>
<reference evidence="5 6" key="1">
    <citation type="submission" date="2019-12" db="EMBL/GenBank/DDBJ databases">
        <title>Spirosoma sp. HMF4905 genome sequencing and assembly.</title>
        <authorList>
            <person name="Kang H."/>
            <person name="Cha I."/>
            <person name="Kim H."/>
            <person name="Joh K."/>
        </authorList>
    </citation>
    <scope>NUCLEOTIDE SEQUENCE [LARGE SCALE GENOMIC DNA]</scope>
    <source>
        <strain evidence="5 6">HMF4905</strain>
    </source>
</reference>
<dbReference type="PANTHER" id="PTHR43280">
    <property type="entry name" value="ARAC-FAMILY TRANSCRIPTIONAL REGULATOR"/>
    <property type="match status" value="1"/>
</dbReference>
<protein>
    <submittedName>
        <fullName evidence="5">Helix-turn-helix domain-containing protein</fullName>
    </submittedName>
</protein>
<dbReference type="SUPFAM" id="SSF46689">
    <property type="entry name" value="Homeodomain-like"/>
    <property type="match status" value="1"/>
</dbReference>
<keyword evidence="6" id="KW-1185">Reference proteome</keyword>
<evidence type="ECO:0000256" key="2">
    <source>
        <dbReference type="ARBA" id="ARBA00023125"/>
    </source>
</evidence>
<organism evidence="5 6">
    <name type="scientific">Spirosoma arboris</name>
    <dbReference type="NCBI Taxonomy" id="2682092"/>
    <lineage>
        <taxon>Bacteria</taxon>
        <taxon>Pseudomonadati</taxon>
        <taxon>Bacteroidota</taxon>
        <taxon>Cytophagia</taxon>
        <taxon>Cytophagales</taxon>
        <taxon>Cytophagaceae</taxon>
        <taxon>Spirosoma</taxon>
    </lineage>
</organism>
<evidence type="ECO:0000313" key="5">
    <source>
        <dbReference type="EMBL" id="MVM33917.1"/>
    </source>
</evidence>
<keyword evidence="1" id="KW-0805">Transcription regulation</keyword>
<dbReference type="Pfam" id="PF12833">
    <property type="entry name" value="HTH_18"/>
    <property type="match status" value="1"/>
</dbReference>
<comment type="caution">
    <text evidence="5">The sequence shown here is derived from an EMBL/GenBank/DDBJ whole genome shotgun (WGS) entry which is preliminary data.</text>
</comment>
<evidence type="ECO:0000259" key="4">
    <source>
        <dbReference type="PROSITE" id="PS01124"/>
    </source>
</evidence>
<dbReference type="SMART" id="SM00342">
    <property type="entry name" value="HTH_ARAC"/>
    <property type="match status" value="1"/>
</dbReference>
<dbReference type="Proteomes" id="UP000436006">
    <property type="component" value="Unassembled WGS sequence"/>
</dbReference>